<gene>
    <name evidence="6" type="primary">rnp1</name>
    <name evidence="8" type="ORF">A7X95_01420</name>
    <name evidence="7" type="ORF">T478_0710</name>
</gene>
<dbReference type="Proteomes" id="UP000030944">
    <property type="component" value="Chromosome"/>
</dbReference>
<proteinExistence type="inferred from homology"/>
<dbReference type="STRING" id="1410606.T478_0710"/>
<evidence type="ECO:0000256" key="5">
    <source>
        <dbReference type="ARBA" id="ARBA00022801"/>
    </source>
</evidence>
<dbReference type="HAMAP" id="MF_00754">
    <property type="entry name" value="RNase_P_1"/>
    <property type="match status" value="1"/>
</dbReference>
<dbReference type="GO" id="GO:0005737">
    <property type="term" value="C:cytoplasm"/>
    <property type="evidence" value="ECO:0007669"/>
    <property type="project" value="UniProtKB-SubCell"/>
</dbReference>
<dbReference type="Pfam" id="PF01868">
    <property type="entry name" value="RNase_P-MRP_p29"/>
    <property type="match status" value="1"/>
</dbReference>
<dbReference type="EMBL" id="LXWN01000001">
    <property type="protein sequence ID" value="PTL87965.1"/>
    <property type="molecule type" value="Genomic_DNA"/>
</dbReference>
<dbReference type="KEGG" id="nbv:T478_0710"/>
<keyword evidence="4 6" id="KW-0255">Endonuclease</keyword>
<dbReference type="RefSeq" id="WP_048105285.1">
    <property type="nucleotide sequence ID" value="NZ_CP007026.1"/>
</dbReference>
<comment type="catalytic activity">
    <reaction evidence="6">
        <text>Endonucleolytic cleavage of RNA, removing 5'-extranucleotides from tRNA precursor.</text>
        <dbReference type="EC" id="3.1.26.5"/>
    </reaction>
</comment>
<dbReference type="SUPFAM" id="SSF101744">
    <property type="entry name" value="Rof/RNase P subunit-like"/>
    <property type="match status" value="1"/>
</dbReference>
<dbReference type="Gene3D" id="2.30.30.210">
    <property type="entry name" value="Ribonuclease P/MRP, subunit p29"/>
    <property type="match status" value="1"/>
</dbReference>
<dbReference type="OrthoDB" id="39019at2157"/>
<dbReference type="InterPro" id="IPR036980">
    <property type="entry name" value="RNase_P/MRP_Rpp29_sf"/>
</dbReference>
<keyword evidence="3 6" id="KW-0540">Nuclease</keyword>
<evidence type="ECO:0000256" key="3">
    <source>
        <dbReference type="ARBA" id="ARBA00022722"/>
    </source>
</evidence>
<evidence type="ECO:0000256" key="6">
    <source>
        <dbReference type="HAMAP-Rule" id="MF_00754"/>
    </source>
</evidence>
<dbReference type="EMBL" id="CP007026">
    <property type="protein sequence ID" value="AJA92543.1"/>
    <property type="molecule type" value="Genomic_DNA"/>
</dbReference>
<sequence>MNLVTKSEFDLIGQEVVISDSKNKEIVGIKGKITMETKNMFVINTENGKKNIPKNICQLSNNDGIIETDSTKLNKRPYERLEMLA</sequence>
<reference evidence="8 10" key="3">
    <citation type="submission" date="2018-04" db="EMBL/GenBank/DDBJ databases">
        <title>Transcriptomics of ammonia oxidizing archaea.</title>
        <authorList>
            <person name="Carini P."/>
        </authorList>
    </citation>
    <scope>NUCLEOTIDE SEQUENCE [LARGE SCALE GENOMIC DNA]</scope>
    <source>
        <strain evidence="8 10">U25</strain>
    </source>
</reference>
<evidence type="ECO:0000313" key="8">
    <source>
        <dbReference type="EMBL" id="PTL87965.1"/>
    </source>
</evidence>
<reference evidence="8" key="2">
    <citation type="submission" date="2016-05" db="EMBL/GenBank/DDBJ databases">
        <authorList>
            <person name="Lavstsen T."/>
            <person name="Jespersen J.S."/>
        </authorList>
    </citation>
    <scope>NUCLEOTIDE SEQUENCE [LARGE SCALE GENOMIC DNA]</scope>
    <source>
        <strain evidence="8">U25</strain>
    </source>
</reference>
<dbReference type="GeneID" id="24816601"/>
<dbReference type="GO" id="GO:0001682">
    <property type="term" value="P:tRNA 5'-leader removal"/>
    <property type="evidence" value="ECO:0007669"/>
    <property type="project" value="UniProtKB-UniRule"/>
</dbReference>
<dbReference type="GO" id="GO:0003723">
    <property type="term" value="F:RNA binding"/>
    <property type="evidence" value="ECO:0007669"/>
    <property type="project" value="InterPro"/>
</dbReference>
<dbReference type="Proteomes" id="UP000241022">
    <property type="component" value="Unassembled WGS sequence"/>
</dbReference>
<evidence type="ECO:0000256" key="1">
    <source>
        <dbReference type="ARBA" id="ARBA00022490"/>
    </source>
</evidence>
<comment type="subcellular location">
    <subcellularLocation>
        <location evidence="6">Cytoplasm</location>
    </subcellularLocation>
</comment>
<dbReference type="InterPro" id="IPR023538">
    <property type="entry name" value="RNP1"/>
</dbReference>
<dbReference type="InterPro" id="IPR002730">
    <property type="entry name" value="Rpp29/RNP1"/>
</dbReference>
<dbReference type="InterPro" id="IPR023534">
    <property type="entry name" value="Rof/RNase_P-like"/>
</dbReference>
<keyword evidence="1 6" id="KW-0963">Cytoplasm</keyword>
<keyword evidence="5 6" id="KW-0378">Hydrolase</keyword>
<evidence type="ECO:0000256" key="2">
    <source>
        <dbReference type="ARBA" id="ARBA00022694"/>
    </source>
</evidence>
<protein>
    <recommendedName>
        <fullName evidence="6">Ribonuclease P protein component 1</fullName>
        <shortName evidence="6">RNase P component 1</shortName>
        <ecNumber evidence="6">3.1.26.5</ecNumber>
    </recommendedName>
    <alternativeName>
        <fullName evidence="6">Rpp29</fullName>
    </alternativeName>
</protein>
<comment type="subunit">
    <text evidence="6">Consists of a catalytic RNA component and at least 4-5 protein subunits.</text>
</comment>
<dbReference type="HOGENOM" id="CLU_107020_2_0_2"/>
<organism evidence="7 9">
    <name type="scientific">Candidatus Nitrosopelagicus brevis</name>
    <dbReference type="NCBI Taxonomy" id="1410606"/>
    <lineage>
        <taxon>Archaea</taxon>
        <taxon>Nitrososphaerota</taxon>
    </lineage>
</organism>
<keyword evidence="10" id="KW-1185">Reference proteome</keyword>
<comment type="function">
    <text evidence="6">Part of ribonuclease P, a protein complex that generates mature tRNA molecules by cleaving their 5'-ends.</text>
</comment>
<keyword evidence="2 6" id="KW-0819">tRNA processing</keyword>
<dbReference type="SMART" id="SM00538">
    <property type="entry name" value="POP4"/>
    <property type="match status" value="1"/>
</dbReference>
<name>A0A0A7V107_9ARCH</name>
<dbReference type="GO" id="GO:0004526">
    <property type="term" value="F:ribonuclease P activity"/>
    <property type="evidence" value="ECO:0007669"/>
    <property type="project" value="UniProtKB-UniRule"/>
</dbReference>
<dbReference type="AlphaFoldDB" id="A0A0A7V107"/>
<accession>A0A0A7V107</accession>
<dbReference type="EC" id="3.1.26.5" evidence="6"/>
<evidence type="ECO:0000313" key="9">
    <source>
        <dbReference type="Proteomes" id="UP000030944"/>
    </source>
</evidence>
<comment type="similarity">
    <text evidence="6">Belongs to the eukaryotic/archaeal RNase P protein component 1 family.</text>
</comment>
<evidence type="ECO:0000256" key="4">
    <source>
        <dbReference type="ARBA" id="ARBA00022759"/>
    </source>
</evidence>
<dbReference type="GO" id="GO:0030677">
    <property type="term" value="C:ribonuclease P complex"/>
    <property type="evidence" value="ECO:0007669"/>
    <property type="project" value="UniProtKB-UniRule"/>
</dbReference>
<evidence type="ECO:0000313" key="7">
    <source>
        <dbReference type="EMBL" id="AJA92543.1"/>
    </source>
</evidence>
<evidence type="ECO:0000313" key="10">
    <source>
        <dbReference type="Proteomes" id="UP000241022"/>
    </source>
</evidence>
<reference evidence="7 9" key="1">
    <citation type="journal article" date="2015" name="Proc. Natl. Acad. Sci. U.S.A.">
        <title>Genomic and proteomic characterization of "Candidatus Nitrosopelagicus brevis": An ammonia-oxidizing archaeon from the open ocean.</title>
        <authorList>
            <person name="Santoro A.E."/>
            <person name="Dupont C.L."/>
            <person name="Richter R.A."/>
            <person name="Craig M.T."/>
            <person name="Carini P."/>
            <person name="McIlvin M.R."/>
            <person name="Yang Y."/>
            <person name="Orsi W.D."/>
            <person name="Moran D.M."/>
            <person name="Saito M.A."/>
        </authorList>
    </citation>
    <scope>NUCLEOTIDE SEQUENCE [LARGE SCALE GENOMIC DNA]</scope>
    <source>
        <strain evidence="7">CN25</strain>
        <strain evidence="9">V2</strain>
    </source>
</reference>